<evidence type="ECO:0000313" key="2">
    <source>
        <dbReference type="EMBL" id="QDV59019.1"/>
    </source>
</evidence>
<organism evidence="2 3">
    <name type="scientific">Rosistilla oblonga</name>
    <dbReference type="NCBI Taxonomy" id="2527990"/>
    <lineage>
        <taxon>Bacteria</taxon>
        <taxon>Pseudomonadati</taxon>
        <taxon>Planctomycetota</taxon>
        <taxon>Planctomycetia</taxon>
        <taxon>Pirellulales</taxon>
        <taxon>Pirellulaceae</taxon>
        <taxon>Rosistilla</taxon>
    </lineage>
</organism>
<dbReference type="AlphaFoldDB" id="A0A518J104"/>
<feature type="transmembrane region" description="Helical" evidence="1">
    <location>
        <begin position="12"/>
        <end position="32"/>
    </location>
</feature>
<accession>A0A518J104</accession>
<dbReference type="Proteomes" id="UP000316770">
    <property type="component" value="Chromosome"/>
</dbReference>
<sequence length="110" mass="12313">MRLSLPNSIRSLPLIASCVFILVAVGVGHYLMQDQTARMWHHPDPNKRSVKDWADRWYAGSAKCKVVAGCDCCAGVYEVRGSRLAILLFPRVIDDGIDWKSDGWVLPGRE</sequence>
<gene>
    <name evidence="2" type="ORF">Mal33_50440</name>
</gene>
<evidence type="ECO:0000313" key="3">
    <source>
        <dbReference type="Proteomes" id="UP000316770"/>
    </source>
</evidence>
<dbReference type="EMBL" id="CP036318">
    <property type="protein sequence ID" value="QDV59019.1"/>
    <property type="molecule type" value="Genomic_DNA"/>
</dbReference>
<protein>
    <submittedName>
        <fullName evidence="2">Uncharacterized protein</fullName>
    </submittedName>
</protein>
<keyword evidence="1" id="KW-0472">Membrane</keyword>
<evidence type="ECO:0000256" key="1">
    <source>
        <dbReference type="SAM" id="Phobius"/>
    </source>
</evidence>
<keyword evidence="1" id="KW-0812">Transmembrane</keyword>
<proteinExistence type="predicted"/>
<keyword evidence="3" id="KW-1185">Reference proteome</keyword>
<name>A0A518J104_9BACT</name>
<reference evidence="2 3" key="1">
    <citation type="submission" date="2019-02" db="EMBL/GenBank/DDBJ databases">
        <title>Deep-cultivation of Planctomycetes and their phenomic and genomic characterization uncovers novel biology.</title>
        <authorList>
            <person name="Wiegand S."/>
            <person name="Jogler M."/>
            <person name="Boedeker C."/>
            <person name="Pinto D."/>
            <person name="Vollmers J."/>
            <person name="Rivas-Marin E."/>
            <person name="Kohn T."/>
            <person name="Peeters S.H."/>
            <person name="Heuer A."/>
            <person name="Rast P."/>
            <person name="Oberbeckmann S."/>
            <person name="Bunk B."/>
            <person name="Jeske O."/>
            <person name="Meyerdierks A."/>
            <person name="Storesund J.E."/>
            <person name="Kallscheuer N."/>
            <person name="Luecker S."/>
            <person name="Lage O.M."/>
            <person name="Pohl T."/>
            <person name="Merkel B.J."/>
            <person name="Hornburger P."/>
            <person name="Mueller R.-W."/>
            <person name="Bruemmer F."/>
            <person name="Labrenz M."/>
            <person name="Spormann A.M."/>
            <person name="Op den Camp H."/>
            <person name="Overmann J."/>
            <person name="Amann R."/>
            <person name="Jetten M.S.M."/>
            <person name="Mascher T."/>
            <person name="Medema M.H."/>
            <person name="Devos D.P."/>
            <person name="Kaster A.-K."/>
            <person name="Ovreas L."/>
            <person name="Rohde M."/>
            <person name="Galperin M.Y."/>
            <person name="Jogler C."/>
        </authorList>
    </citation>
    <scope>NUCLEOTIDE SEQUENCE [LARGE SCALE GENOMIC DNA]</scope>
    <source>
        <strain evidence="2 3">Mal33</strain>
    </source>
</reference>
<keyword evidence="1" id="KW-1133">Transmembrane helix</keyword>